<protein>
    <recommendedName>
        <fullName evidence="11">ABC transporter domain-containing protein</fullName>
    </recommendedName>
</protein>
<keyword evidence="3" id="KW-0813">Transport</keyword>
<dbReference type="InterPro" id="IPR013525">
    <property type="entry name" value="ABC2_TM"/>
</dbReference>
<feature type="region of interest" description="Disordered" evidence="9">
    <location>
        <begin position="363"/>
        <end position="467"/>
    </location>
</feature>
<dbReference type="GO" id="GO:0005524">
    <property type="term" value="F:ATP binding"/>
    <property type="evidence" value="ECO:0007669"/>
    <property type="project" value="UniProtKB-KW"/>
</dbReference>
<evidence type="ECO:0000256" key="1">
    <source>
        <dbReference type="ARBA" id="ARBA00004141"/>
    </source>
</evidence>
<dbReference type="InterPro" id="IPR043926">
    <property type="entry name" value="ABCG_dom"/>
</dbReference>
<feature type="transmembrane region" description="Helical" evidence="10">
    <location>
        <begin position="655"/>
        <end position="676"/>
    </location>
</feature>
<sequence>MGISHQGSTVSFHEISYEVNVRKYPWSCPSRVAVLTNLSGVMYPGMNAIMGPTGCGKSSLLDVLAGRKDPSSLSGYVLIDGRRESANIHRHVCGYVVQDNIAINTLTVRENIAFSAALRVPSGVTAGERKAKVASVIEELGLDAVADRLLGTEYVRGISGGERKRTCIGIELVKDPAVLFLDEPTTGLDAYTAGSVMETLRRLADTGRTIVFSIHQPKYSIYRLFDRLTLIANGQIIYHGPAAQEPIEYFRQFGYILEGYNNPADFLIDTLHGEVSEAEPDENMNDIQEADDLDKNGNVPTATLREAVTRRLLGLWRQSLMCRRSLQLVTEISRRYEEQRMDLGSHPRGPVRRFANHGESFGLHTRAQPTAPVSRALPSLPMISGRASHSSKRGDPLASDISLRRLTENLQSDSDDDEGPGESQLNRRLSDGFRDLNHTPTARNVTCQDQSQTSDIRSSQPKDRSHFFPFRRTVAASNYSDMQKSLRVNKIDSAEMTQYTAEEPLLPSEACSLSVHWKDPSEQQCEDLPRTYDHEVISFVPRERAHFRGKYTPLKTPHHRLFRCDLGCNCSYHDSFGDEDERGCSLCIQRFQDSPYAASYCRQIITLGWRQCLSMIRDYRTLLTHFVIQLIVSVFLGIIYFRLDQSALSGIQNRTGLFFLTCLQVVFINSSMVDTFLRDRVIFIHEVSGGFYRISAYFFAKIVSEVLPTKALPAFLFLPITYVMAGLRHSWRAFFFWEFTLTLLTICASAIAFSVSAMVTDCRIGSMLISMFFVLMMITSGFLINVLSMGIWLRWLRFISILRYAINTLLINELSGVQFCSTDGSSLHSTRNDSVWSNISTHDDSVLSQTDSSPTALKSDLPVSDSNCVYGEQYLDTQAIEYGSHWAVWQNELGIFIIFLLALLNAYVYLRLMRKYK</sequence>
<name>A0AAV2TEC0_CALDB</name>
<dbReference type="Pfam" id="PF00005">
    <property type="entry name" value="ABC_tran"/>
    <property type="match status" value="1"/>
</dbReference>
<evidence type="ECO:0000256" key="2">
    <source>
        <dbReference type="ARBA" id="ARBA00005814"/>
    </source>
</evidence>
<dbReference type="GO" id="GO:0015562">
    <property type="term" value="F:efflux transmembrane transporter activity"/>
    <property type="evidence" value="ECO:0007669"/>
    <property type="project" value="UniProtKB-ARBA"/>
</dbReference>
<organism evidence="12 13">
    <name type="scientific">Calicophoron daubneyi</name>
    <name type="common">Rumen fluke</name>
    <name type="synonym">Paramphistomum daubneyi</name>
    <dbReference type="NCBI Taxonomy" id="300641"/>
    <lineage>
        <taxon>Eukaryota</taxon>
        <taxon>Metazoa</taxon>
        <taxon>Spiralia</taxon>
        <taxon>Lophotrochozoa</taxon>
        <taxon>Platyhelminthes</taxon>
        <taxon>Trematoda</taxon>
        <taxon>Digenea</taxon>
        <taxon>Plagiorchiida</taxon>
        <taxon>Pronocephalata</taxon>
        <taxon>Paramphistomoidea</taxon>
        <taxon>Paramphistomidae</taxon>
        <taxon>Calicophoron</taxon>
    </lineage>
</organism>
<reference evidence="12" key="1">
    <citation type="submission" date="2024-06" db="EMBL/GenBank/DDBJ databases">
        <authorList>
            <person name="Liu X."/>
            <person name="Lenzi L."/>
            <person name="Haldenby T S."/>
            <person name="Uol C."/>
        </authorList>
    </citation>
    <scope>NUCLEOTIDE SEQUENCE</scope>
</reference>
<dbReference type="FunFam" id="3.40.50.300:FF:000622">
    <property type="entry name" value="ATP-binding cassette sub-family G member 2"/>
    <property type="match status" value="1"/>
</dbReference>
<dbReference type="CDD" id="cd03213">
    <property type="entry name" value="ABCG_EPDR"/>
    <property type="match status" value="1"/>
</dbReference>
<dbReference type="Pfam" id="PF19055">
    <property type="entry name" value="ABC2_membrane_7"/>
    <property type="match status" value="1"/>
</dbReference>
<dbReference type="GO" id="GO:0016887">
    <property type="term" value="F:ATP hydrolysis activity"/>
    <property type="evidence" value="ECO:0007669"/>
    <property type="project" value="InterPro"/>
</dbReference>
<feature type="compositionally biased region" description="Basic and acidic residues" evidence="9">
    <location>
        <begin position="428"/>
        <end position="437"/>
    </location>
</feature>
<dbReference type="GO" id="GO:0140359">
    <property type="term" value="F:ABC-type transporter activity"/>
    <property type="evidence" value="ECO:0007669"/>
    <property type="project" value="InterPro"/>
</dbReference>
<feature type="transmembrane region" description="Helical" evidence="10">
    <location>
        <begin position="767"/>
        <end position="793"/>
    </location>
</feature>
<dbReference type="InterPro" id="IPR003439">
    <property type="entry name" value="ABC_transporter-like_ATP-bd"/>
</dbReference>
<evidence type="ECO:0000256" key="6">
    <source>
        <dbReference type="ARBA" id="ARBA00022840"/>
    </source>
</evidence>
<dbReference type="SMART" id="SM00382">
    <property type="entry name" value="AAA"/>
    <property type="match status" value="1"/>
</dbReference>
<dbReference type="InterPro" id="IPR003593">
    <property type="entry name" value="AAA+_ATPase"/>
</dbReference>
<feature type="compositionally biased region" description="Polar residues" evidence="9">
    <location>
        <begin position="438"/>
        <end position="459"/>
    </location>
</feature>
<feature type="transmembrane region" description="Helical" evidence="10">
    <location>
        <begin position="893"/>
        <end position="910"/>
    </location>
</feature>
<evidence type="ECO:0000259" key="11">
    <source>
        <dbReference type="PROSITE" id="PS50893"/>
    </source>
</evidence>
<dbReference type="InterPro" id="IPR050352">
    <property type="entry name" value="ABCG_transporters"/>
</dbReference>
<dbReference type="InterPro" id="IPR027417">
    <property type="entry name" value="P-loop_NTPase"/>
</dbReference>
<proteinExistence type="inferred from homology"/>
<dbReference type="SUPFAM" id="SSF52540">
    <property type="entry name" value="P-loop containing nucleoside triphosphate hydrolases"/>
    <property type="match status" value="1"/>
</dbReference>
<evidence type="ECO:0000256" key="4">
    <source>
        <dbReference type="ARBA" id="ARBA00022692"/>
    </source>
</evidence>
<evidence type="ECO:0000256" key="3">
    <source>
        <dbReference type="ARBA" id="ARBA00022448"/>
    </source>
</evidence>
<feature type="transmembrane region" description="Helical" evidence="10">
    <location>
        <begin position="734"/>
        <end position="755"/>
    </location>
</feature>
<dbReference type="Proteomes" id="UP001497525">
    <property type="component" value="Unassembled WGS sequence"/>
</dbReference>
<evidence type="ECO:0000256" key="10">
    <source>
        <dbReference type="SAM" id="Phobius"/>
    </source>
</evidence>
<evidence type="ECO:0000256" key="7">
    <source>
        <dbReference type="ARBA" id="ARBA00022989"/>
    </source>
</evidence>
<dbReference type="EMBL" id="CAXLJL010000267">
    <property type="protein sequence ID" value="CAL5135515.1"/>
    <property type="molecule type" value="Genomic_DNA"/>
</dbReference>
<comment type="caution">
    <text evidence="12">The sequence shown here is derived from an EMBL/GenBank/DDBJ whole genome shotgun (WGS) entry which is preliminary data.</text>
</comment>
<keyword evidence="8 10" id="KW-0472">Membrane</keyword>
<keyword evidence="6" id="KW-0067">ATP-binding</keyword>
<evidence type="ECO:0000313" key="13">
    <source>
        <dbReference type="Proteomes" id="UP001497525"/>
    </source>
</evidence>
<keyword evidence="4 10" id="KW-0812">Transmembrane</keyword>
<accession>A0AAV2TEC0</accession>
<dbReference type="Gene3D" id="3.40.50.300">
    <property type="entry name" value="P-loop containing nucleotide triphosphate hydrolases"/>
    <property type="match status" value="1"/>
</dbReference>
<evidence type="ECO:0000256" key="9">
    <source>
        <dbReference type="SAM" id="MobiDB-lite"/>
    </source>
</evidence>
<dbReference type="Pfam" id="PF01061">
    <property type="entry name" value="ABC2_membrane"/>
    <property type="match status" value="1"/>
</dbReference>
<feature type="transmembrane region" description="Helical" evidence="10">
    <location>
        <begin position="622"/>
        <end position="643"/>
    </location>
</feature>
<comment type="similarity">
    <text evidence="2">Belongs to the ABC transporter superfamily. ABCG family. Eye pigment precursor importer (TC 3.A.1.204) subfamily.</text>
</comment>
<dbReference type="GO" id="GO:0008514">
    <property type="term" value="F:organic anion transmembrane transporter activity"/>
    <property type="evidence" value="ECO:0007669"/>
    <property type="project" value="UniProtKB-ARBA"/>
</dbReference>
<keyword evidence="5" id="KW-0547">Nucleotide-binding</keyword>
<keyword evidence="7 10" id="KW-1133">Transmembrane helix</keyword>
<dbReference type="AlphaFoldDB" id="A0AAV2TEC0"/>
<dbReference type="PANTHER" id="PTHR48041:SF116">
    <property type="entry name" value="PROTEIN BROWN"/>
    <property type="match status" value="1"/>
</dbReference>
<feature type="domain" description="ABC transporter" evidence="11">
    <location>
        <begin position="16"/>
        <end position="258"/>
    </location>
</feature>
<dbReference type="GO" id="GO:0016324">
    <property type="term" value="C:apical plasma membrane"/>
    <property type="evidence" value="ECO:0007669"/>
    <property type="project" value="UniProtKB-ARBA"/>
</dbReference>
<evidence type="ECO:0000313" key="12">
    <source>
        <dbReference type="EMBL" id="CAL5135515.1"/>
    </source>
</evidence>
<gene>
    <name evidence="12" type="ORF">CDAUBV1_LOCUS9653</name>
</gene>
<dbReference type="PANTHER" id="PTHR48041">
    <property type="entry name" value="ABC TRANSPORTER G FAMILY MEMBER 28"/>
    <property type="match status" value="1"/>
</dbReference>
<evidence type="ECO:0000256" key="5">
    <source>
        <dbReference type="ARBA" id="ARBA00022741"/>
    </source>
</evidence>
<comment type="subcellular location">
    <subcellularLocation>
        <location evidence="1">Membrane</location>
        <topology evidence="1">Multi-pass membrane protein</topology>
    </subcellularLocation>
</comment>
<evidence type="ECO:0000256" key="8">
    <source>
        <dbReference type="ARBA" id="ARBA00023136"/>
    </source>
</evidence>
<dbReference type="PROSITE" id="PS50893">
    <property type="entry name" value="ABC_TRANSPORTER_2"/>
    <property type="match status" value="1"/>
</dbReference>